<feature type="transmembrane region" description="Helical" evidence="8">
    <location>
        <begin position="141"/>
        <end position="160"/>
    </location>
</feature>
<comment type="similarity">
    <text evidence="7">Belongs to the major facilitator superfamily. Allantoate permease family.</text>
</comment>
<name>A0A0D9P416_METAN</name>
<comment type="subcellular location">
    <subcellularLocation>
        <location evidence="1">Cell membrane</location>
        <topology evidence="1">Multi-pass membrane protein</topology>
    </subcellularLocation>
</comment>
<dbReference type="FunFam" id="1.20.1250.20:FF:000386">
    <property type="entry name" value="MFS general substrate transporter"/>
    <property type="match status" value="1"/>
</dbReference>
<evidence type="ECO:0000313" key="11">
    <source>
        <dbReference type="Proteomes" id="UP000054544"/>
    </source>
</evidence>
<feature type="transmembrane region" description="Helical" evidence="8">
    <location>
        <begin position="238"/>
        <end position="257"/>
    </location>
</feature>
<evidence type="ECO:0000256" key="3">
    <source>
        <dbReference type="ARBA" id="ARBA00022475"/>
    </source>
</evidence>
<keyword evidence="4 8" id="KW-0812">Transmembrane</keyword>
<evidence type="ECO:0000313" key="10">
    <source>
        <dbReference type="EMBL" id="KJK80841.1"/>
    </source>
</evidence>
<feature type="transmembrane region" description="Helical" evidence="8">
    <location>
        <begin position="166"/>
        <end position="189"/>
    </location>
</feature>
<keyword evidence="3" id="KW-1003">Cell membrane</keyword>
<feature type="transmembrane region" description="Helical" evidence="8">
    <location>
        <begin position="431"/>
        <end position="453"/>
    </location>
</feature>
<feature type="transmembrane region" description="Helical" evidence="8">
    <location>
        <begin position="114"/>
        <end position="134"/>
    </location>
</feature>
<keyword evidence="11" id="KW-1185">Reference proteome</keyword>
<dbReference type="Pfam" id="PF07690">
    <property type="entry name" value="MFS_1"/>
    <property type="match status" value="1"/>
</dbReference>
<dbReference type="EMBL" id="KE384728">
    <property type="protein sequence ID" value="KJK80841.1"/>
    <property type="molecule type" value="Genomic_DNA"/>
</dbReference>
<evidence type="ECO:0000256" key="7">
    <source>
        <dbReference type="ARBA" id="ARBA00037968"/>
    </source>
</evidence>
<keyword evidence="6 8" id="KW-0472">Membrane</keyword>
<keyword evidence="2" id="KW-0813">Transport</keyword>
<gene>
    <name evidence="10" type="ORF">H634G_03990</name>
</gene>
<dbReference type="GO" id="GO:0005886">
    <property type="term" value="C:plasma membrane"/>
    <property type="evidence" value="ECO:0007669"/>
    <property type="project" value="UniProtKB-SubCell"/>
</dbReference>
<keyword evidence="5 8" id="KW-1133">Transmembrane helix</keyword>
<dbReference type="Gene3D" id="1.20.1250.20">
    <property type="entry name" value="MFS general substrate transporter like domains"/>
    <property type="match status" value="2"/>
</dbReference>
<reference evidence="11" key="1">
    <citation type="journal article" date="2014" name="BMC Genomics">
        <title>The genome sequence of the biocontrol fungus Metarhizium anisopliae and comparative genomics of Metarhizium species.</title>
        <authorList>
            <person name="Pattemore J.A."/>
            <person name="Hane J.K."/>
            <person name="Williams A.H."/>
            <person name="Wilson B.A."/>
            <person name="Stodart B.J."/>
            <person name="Ash G.J."/>
        </authorList>
    </citation>
    <scope>NUCLEOTIDE SEQUENCE [LARGE SCALE GENOMIC DNA]</scope>
    <source>
        <strain evidence="11">BRIP 53293</strain>
    </source>
</reference>
<dbReference type="PANTHER" id="PTHR43791:SF15">
    <property type="entry name" value="TRANSPORTER SEO1-RELATED"/>
    <property type="match status" value="1"/>
</dbReference>
<feature type="transmembrane region" description="Helical" evidence="8">
    <location>
        <begin position="296"/>
        <end position="316"/>
    </location>
</feature>
<dbReference type="Proteomes" id="UP000054544">
    <property type="component" value="Unassembled WGS sequence"/>
</dbReference>
<feature type="transmembrane region" description="Helical" evidence="8">
    <location>
        <begin position="201"/>
        <end position="218"/>
    </location>
</feature>
<feature type="transmembrane region" description="Helical" evidence="8">
    <location>
        <begin position="371"/>
        <end position="393"/>
    </location>
</feature>
<feature type="domain" description="Major facilitator superfamily (MFS) profile" evidence="9">
    <location>
        <begin position="75"/>
        <end position="489"/>
    </location>
</feature>
<dbReference type="FunFam" id="1.20.1250.20:FF:000065">
    <property type="entry name" value="Putative MFS pantothenate transporter"/>
    <property type="match status" value="1"/>
</dbReference>
<dbReference type="SUPFAM" id="SSF103473">
    <property type="entry name" value="MFS general substrate transporter"/>
    <property type="match status" value="1"/>
</dbReference>
<feature type="transmembrane region" description="Helical" evidence="8">
    <location>
        <begin position="341"/>
        <end position="364"/>
    </location>
</feature>
<feature type="transmembrane region" description="Helical" evidence="8">
    <location>
        <begin position="399"/>
        <end position="419"/>
    </location>
</feature>
<proteinExistence type="inferred from homology"/>
<dbReference type="AlphaFoldDB" id="A0A0D9P416"/>
<dbReference type="GO" id="GO:0022857">
    <property type="term" value="F:transmembrane transporter activity"/>
    <property type="evidence" value="ECO:0007669"/>
    <property type="project" value="InterPro"/>
</dbReference>
<evidence type="ECO:0000256" key="5">
    <source>
        <dbReference type="ARBA" id="ARBA00022989"/>
    </source>
</evidence>
<dbReference type="PROSITE" id="PS50850">
    <property type="entry name" value="MFS"/>
    <property type="match status" value="1"/>
</dbReference>
<evidence type="ECO:0000256" key="4">
    <source>
        <dbReference type="ARBA" id="ARBA00022692"/>
    </source>
</evidence>
<dbReference type="OrthoDB" id="3639251at2759"/>
<evidence type="ECO:0000256" key="6">
    <source>
        <dbReference type="ARBA" id="ARBA00023136"/>
    </source>
</evidence>
<evidence type="ECO:0000256" key="1">
    <source>
        <dbReference type="ARBA" id="ARBA00004651"/>
    </source>
</evidence>
<evidence type="ECO:0000256" key="8">
    <source>
        <dbReference type="SAM" id="Phobius"/>
    </source>
</evidence>
<sequence>MSDSIDQQAGQASPNGGGLKLHRIINDHGATSKNVVSLQSQRVASLPVRQKWYQWFSPSDTPEERRLILKLDALIMIFVFLAYWAKVLDQSATSAAYVSGMKEDLKLFGNELNYLNTTYMVGFITLQIPLTLLMTRFSASYFIPAADLIWGILTLAQYRVTNVQQLYVIRFFIGAAGSLFFPAVQWYLGCWYKRSELSRRGALFFIASQVGSMSSGYIQSGAYASLNLKHGIEGWRWLYIICFSCTIPVAVLGFLTLPGQPDKPKSYFLTPRQVQVAQERMAAENREPRRPLTFSVVKSVLVGWHFWILVSFAFFFSQADGVSSNSGLALWLKEEGYSVEAINTITTVSPAVTIVSSIICGILSDAYDAKVSLIAVTAGLNIFASIILAIWNVPTGLKFFAFFLSGTANGIAAVIYAWANEICASNAEERAIVISSMNTIGNAFGAWLPLFVWKTVDAPRYLIGYTWTIALDVCMLVMLFVLRAFWNREKTNLKA</sequence>
<dbReference type="InterPro" id="IPR011701">
    <property type="entry name" value="MFS"/>
</dbReference>
<feature type="transmembrane region" description="Helical" evidence="8">
    <location>
        <begin position="465"/>
        <end position="486"/>
    </location>
</feature>
<dbReference type="PANTHER" id="PTHR43791">
    <property type="entry name" value="PERMEASE-RELATED"/>
    <property type="match status" value="1"/>
</dbReference>
<dbReference type="InterPro" id="IPR020846">
    <property type="entry name" value="MFS_dom"/>
</dbReference>
<dbReference type="InterPro" id="IPR036259">
    <property type="entry name" value="MFS_trans_sf"/>
</dbReference>
<organism evidence="10 11">
    <name type="scientific">Metarhizium anisopliae BRIP 53293</name>
    <dbReference type="NCBI Taxonomy" id="1291518"/>
    <lineage>
        <taxon>Eukaryota</taxon>
        <taxon>Fungi</taxon>
        <taxon>Dikarya</taxon>
        <taxon>Ascomycota</taxon>
        <taxon>Pezizomycotina</taxon>
        <taxon>Sordariomycetes</taxon>
        <taxon>Hypocreomycetidae</taxon>
        <taxon>Hypocreales</taxon>
        <taxon>Clavicipitaceae</taxon>
        <taxon>Metarhizium</taxon>
    </lineage>
</organism>
<accession>A0A0D9P416</accession>
<evidence type="ECO:0000256" key="2">
    <source>
        <dbReference type="ARBA" id="ARBA00022448"/>
    </source>
</evidence>
<evidence type="ECO:0000259" key="9">
    <source>
        <dbReference type="PROSITE" id="PS50850"/>
    </source>
</evidence>
<protein>
    <recommendedName>
        <fullName evidence="9">Major facilitator superfamily (MFS) profile domain-containing protein</fullName>
    </recommendedName>
</protein>